<sequence length="506" mass="55261">MPNTFANTRDLGLDDHTVRGAPTSITAFIGRALSGPLDTAVQVRDFGEFTTVFGGLWDESPMTYALHQFFLNGGGEAVIVRVHHESAPDARDRAWVDLPTEGGGAMRIEASNPGTRGRRLRVSVEHPVAVRNGLFHLTVQETDGNTPPGVIRQERLPRLSADPTSSRFVTHVLQERSALVRVLGSPPVTLPVEASYVPLTGGHDGSAIGDLDVIGQGFEEQRRGLYALEDTDLFNLLCIPPFSDDVDVSIDTWDAAVAYCTRRRAVVLVDPPGSWRTPEDAAISLPSVVTRSPNAALYYPWLRSTDPLRGNRLRDRAPSGAVAGVIARTDATRGVWKAPAGQPATLVGAPELTVPLTDTQNAMLNRQGINCLRMQPGMGRVIWGARTLAGNDDPVDRWAFLPVRRTALFIEESLLRGLHWVAFEPNDERLWAEIRQTCGAFMHGLFRQGAFQGATPQQAYFVRCDAATNPQSTIDQGIVEVVVGFAPLKPADFVVLRIRRSVRTET</sequence>
<dbReference type="InterPro" id="IPR035089">
    <property type="entry name" value="Phage_sheath_subtilisin"/>
</dbReference>
<dbReference type="Gene3D" id="3.40.50.11780">
    <property type="match status" value="2"/>
</dbReference>
<dbReference type="AlphaFoldDB" id="A0A1M6KMZ3"/>
<dbReference type="Pfam" id="PF04984">
    <property type="entry name" value="Phage_sheath_1"/>
    <property type="match status" value="1"/>
</dbReference>
<dbReference type="STRING" id="1123357.SAMN02745244_02865"/>
<feature type="domain" description="Tail sheath protein C-terminal" evidence="3">
    <location>
        <begin position="397"/>
        <end position="499"/>
    </location>
</feature>
<dbReference type="PANTHER" id="PTHR35861">
    <property type="match status" value="1"/>
</dbReference>
<dbReference type="PANTHER" id="PTHR35861:SF1">
    <property type="entry name" value="PHAGE TAIL SHEATH PROTEIN"/>
    <property type="match status" value="1"/>
</dbReference>
<evidence type="ECO:0000259" key="3">
    <source>
        <dbReference type="Pfam" id="PF17482"/>
    </source>
</evidence>
<dbReference type="EMBL" id="FQZG01000061">
    <property type="protein sequence ID" value="SHJ60287.1"/>
    <property type="molecule type" value="Genomic_DNA"/>
</dbReference>
<dbReference type="InterPro" id="IPR052042">
    <property type="entry name" value="Tail_sheath_structural"/>
</dbReference>
<dbReference type="OrthoDB" id="9767864at2"/>
<evidence type="ECO:0000313" key="4">
    <source>
        <dbReference type="EMBL" id="SHJ60287.1"/>
    </source>
</evidence>
<organism evidence="4 5">
    <name type="scientific">Tessaracoccus bendigoensis DSM 12906</name>
    <dbReference type="NCBI Taxonomy" id="1123357"/>
    <lineage>
        <taxon>Bacteria</taxon>
        <taxon>Bacillati</taxon>
        <taxon>Actinomycetota</taxon>
        <taxon>Actinomycetes</taxon>
        <taxon>Propionibacteriales</taxon>
        <taxon>Propionibacteriaceae</taxon>
        <taxon>Tessaracoccus</taxon>
    </lineage>
</organism>
<comment type="similarity">
    <text evidence="1">Belongs to the myoviridae tail sheath protein family.</text>
</comment>
<gene>
    <name evidence="4" type="ORF">SAMN02745244_02865</name>
</gene>
<name>A0A1M6KMZ3_9ACTN</name>
<evidence type="ECO:0000313" key="5">
    <source>
        <dbReference type="Proteomes" id="UP000184512"/>
    </source>
</evidence>
<proteinExistence type="inferred from homology"/>
<protein>
    <recommendedName>
        <fullName evidence="6">Tail sheath protein C-terminal domain-containing protein</fullName>
    </recommendedName>
</protein>
<dbReference type="InterPro" id="IPR020287">
    <property type="entry name" value="Tail_sheath_C"/>
</dbReference>
<keyword evidence="5" id="KW-1185">Reference proteome</keyword>
<evidence type="ECO:0000259" key="2">
    <source>
        <dbReference type="Pfam" id="PF04984"/>
    </source>
</evidence>
<dbReference type="Pfam" id="PF17482">
    <property type="entry name" value="Phage_sheath_1C"/>
    <property type="match status" value="1"/>
</dbReference>
<accession>A0A1M6KMZ3</accession>
<feature type="domain" description="Tail sheath protein subtilisin-like" evidence="2">
    <location>
        <begin position="234"/>
        <end position="388"/>
    </location>
</feature>
<evidence type="ECO:0008006" key="6">
    <source>
        <dbReference type="Google" id="ProtNLM"/>
    </source>
</evidence>
<evidence type="ECO:0000256" key="1">
    <source>
        <dbReference type="ARBA" id="ARBA00008005"/>
    </source>
</evidence>
<dbReference type="RefSeq" id="WP_073189493.1">
    <property type="nucleotide sequence ID" value="NZ_FQZG01000061.1"/>
</dbReference>
<dbReference type="Proteomes" id="UP000184512">
    <property type="component" value="Unassembled WGS sequence"/>
</dbReference>
<reference evidence="4 5" key="1">
    <citation type="submission" date="2016-11" db="EMBL/GenBank/DDBJ databases">
        <authorList>
            <person name="Jaros S."/>
            <person name="Januszkiewicz K."/>
            <person name="Wedrychowicz H."/>
        </authorList>
    </citation>
    <scope>NUCLEOTIDE SEQUENCE [LARGE SCALE GENOMIC DNA]</scope>
    <source>
        <strain evidence="4 5">DSM 12906</strain>
    </source>
</reference>